<dbReference type="InterPro" id="IPR008422">
    <property type="entry name" value="KN_HD"/>
</dbReference>
<dbReference type="SMART" id="SM00389">
    <property type="entry name" value="HOX"/>
    <property type="match status" value="1"/>
</dbReference>
<dbReference type="CDD" id="cd00086">
    <property type="entry name" value="homeodomain"/>
    <property type="match status" value="1"/>
</dbReference>
<dbReference type="InterPro" id="IPR005539">
    <property type="entry name" value="ELK_dom"/>
</dbReference>
<dbReference type="Gene3D" id="1.10.10.60">
    <property type="entry name" value="Homeodomain-like"/>
    <property type="match status" value="1"/>
</dbReference>
<organism evidence="9 10">
    <name type="scientific">Sphenostylis stenocarpa</name>
    <dbReference type="NCBI Taxonomy" id="92480"/>
    <lineage>
        <taxon>Eukaryota</taxon>
        <taxon>Viridiplantae</taxon>
        <taxon>Streptophyta</taxon>
        <taxon>Embryophyta</taxon>
        <taxon>Tracheophyta</taxon>
        <taxon>Spermatophyta</taxon>
        <taxon>Magnoliopsida</taxon>
        <taxon>eudicotyledons</taxon>
        <taxon>Gunneridae</taxon>
        <taxon>Pentapetalae</taxon>
        <taxon>rosids</taxon>
        <taxon>fabids</taxon>
        <taxon>Fabales</taxon>
        <taxon>Fabaceae</taxon>
        <taxon>Papilionoideae</taxon>
        <taxon>50 kb inversion clade</taxon>
        <taxon>NPAAA clade</taxon>
        <taxon>indigoferoid/millettioid clade</taxon>
        <taxon>Phaseoleae</taxon>
        <taxon>Sphenostylis</taxon>
    </lineage>
</organism>
<dbReference type="PANTHER" id="PTHR11850">
    <property type="entry name" value="HOMEOBOX PROTEIN TRANSCRIPTION FACTORS"/>
    <property type="match status" value="1"/>
</dbReference>
<evidence type="ECO:0000256" key="2">
    <source>
        <dbReference type="ARBA" id="ARBA00023125"/>
    </source>
</evidence>
<keyword evidence="2 5" id="KW-0238">DNA-binding</keyword>
<evidence type="ECO:0000259" key="7">
    <source>
        <dbReference type="PROSITE" id="PS50071"/>
    </source>
</evidence>
<dbReference type="Proteomes" id="UP001189624">
    <property type="component" value="Chromosome 1"/>
</dbReference>
<name>A0AA86V9W0_9FABA</name>
<evidence type="ECO:0000256" key="5">
    <source>
        <dbReference type="PROSITE-ProRule" id="PRU00108"/>
    </source>
</evidence>
<protein>
    <recommendedName>
        <fullName evidence="11">Homeobox protein knotted-1-like 1</fullName>
    </recommendedName>
</protein>
<dbReference type="InterPro" id="IPR005541">
    <property type="entry name" value="KNOX2"/>
</dbReference>
<sequence>MEAVYRLKPLLPCLEDVVRVGNAGVAAATTTSDMRLGTTANCYLQLQAPEQNVTESDMTDRMIKIQIANHPLYPDLLSAYIECQKVGAPPELTCLLDEIGRESHRMNARREMGDGPELDQFMETYCEVLHRYKEELSRPFNEATLFLGNMESQLSNLCNGTLTKSSDDKYSDEVGCGASDEELCCGEMEEVEGHISSSVTCPGDQNLKEMLLRKYSGHFSGLRKEFLKRRKKGKLPKDAKMALMDWWNTHNKWPYPTEEEKVKLTAMTGLDQKQINNWFINQRKRHWKPTEDMRFAVMDRFSGGGGGGIGGAMFF</sequence>
<dbReference type="GO" id="GO:0003677">
    <property type="term" value="F:DNA binding"/>
    <property type="evidence" value="ECO:0007669"/>
    <property type="project" value="UniProtKB-UniRule"/>
</dbReference>
<reference evidence="9" key="1">
    <citation type="submission" date="2023-10" db="EMBL/GenBank/DDBJ databases">
        <authorList>
            <person name="Domelevo Entfellner J.-B."/>
        </authorList>
    </citation>
    <scope>NUCLEOTIDE SEQUENCE</scope>
</reference>
<evidence type="ECO:0000256" key="6">
    <source>
        <dbReference type="PROSITE-ProRule" id="PRU00559"/>
    </source>
</evidence>
<keyword evidence="3 5" id="KW-0371">Homeobox</keyword>
<dbReference type="SMART" id="SM01255">
    <property type="entry name" value="KNOX1"/>
    <property type="match status" value="1"/>
</dbReference>
<gene>
    <name evidence="9" type="ORF">AYBTSS11_LOCUS2384</name>
</gene>
<dbReference type="InterPro" id="IPR005540">
    <property type="entry name" value="KNOX1"/>
</dbReference>
<dbReference type="SMART" id="SM01188">
    <property type="entry name" value="ELK"/>
    <property type="match status" value="1"/>
</dbReference>
<evidence type="ECO:0000259" key="8">
    <source>
        <dbReference type="PROSITE" id="PS51213"/>
    </source>
</evidence>
<keyword evidence="4 5" id="KW-0539">Nucleus</keyword>
<evidence type="ECO:0000256" key="4">
    <source>
        <dbReference type="ARBA" id="ARBA00023242"/>
    </source>
</evidence>
<dbReference type="Pfam" id="PF03790">
    <property type="entry name" value="KNOX1"/>
    <property type="match status" value="1"/>
</dbReference>
<dbReference type="InterPro" id="IPR001356">
    <property type="entry name" value="HD"/>
</dbReference>
<dbReference type="EMBL" id="OY731398">
    <property type="protein sequence ID" value="CAJ1869337.1"/>
    <property type="molecule type" value="Genomic_DNA"/>
</dbReference>
<feature type="domain" description="ELK" evidence="8">
    <location>
        <begin position="206"/>
        <end position="226"/>
    </location>
</feature>
<dbReference type="Gramene" id="rna-AYBTSS11_LOCUS2384">
    <property type="protein sequence ID" value="CAJ1869337.1"/>
    <property type="gene ID" value="gene-AYBTSS11_LOCUS2384"/>
</dbReference>
<dbReference type="SUPFAM" id="SSF46689">
    <property type="entry name" value="Homeodomain-like"/>
    <property type="match status" value="1"/>
</dbReference>
<comment type="similarity">
    <text evidence="6">Belongs to the TALE/KNOX homeobox family.</text>
</comment>
<dbReference type="Pfam" id="PF05920">
    <property type="entry name" value="Homeobox_KN"/>
    <property type="match status" value="1"/>
</dbReference>
<feature type="DNA-binding region" description="Homeobox; TALE-type" evidence="5">
    <location>
        <begin position="227"/>
        <end position="290"/>
    </location>
</feature>
<dbReference type="InterPro" id="IPR009057">
    <property type="entry name" value="Homeodomain-like_sf"/>
</dbReference>
<dbReference type="PROSITE" id="PS51213">
    <property type="entry name" value="ELK"/>
    <property type="match status" value="1"/>
</dbReference>
<comment type="subcellular location">
    <subcellularLocation>
        <location evidence="1 5">Nucleus</location>
    </subcellularLocation>
</comment>
<evidence type="ECO:0000313" key="10">
    <source>
        <dbReference type="Proteomes" id="UP001189624"/>
    </source>
</evidence>
<dbReference type="PROSITE" id="PS50071">
    <property type="entry name" value="HOMEOBOX_2"/>
    <property type="match status" value="1"/>
</dbReference>
<dbReference type="Pfam" id="PF03791">
    <property type="entry name" value="KNOX2"/>
    <property type="match status" value="1"/>
</dbReference>
<evidence type="ECO:0008006" key="11">
    <source>
        <dbReference type="Google" id="ProtNLM"/>
    </source>
</evidence>
<feature type="domain" description="Homeobox" evidence="7">
    <location>
        <begin position="226"/>
        <end position="289"/>
    </location>
</feature>
<dbReference type="Pfam" id="PF03789">
    <property type="entry name" value="ELK"/>
    <property type="match status" value="1"/>
</dbReference>
<evidence type="ECO:0000256" key="3">
    <source>
        <dbReference type="ARBA" id="ARBA00023155"/>
    </source>
</evidence>
<dbReference type="GO" id="GO:0006355">
    <property type="term" value="P:regulation of DNA-templated transcription"/>
    <property type="evidence" value="ECO:0007669"/>
    <property type="project" value="InterPro"/>
</dbReference>
<dbReference type="InterPro" id="IPR050224">
    <property type="entry name" value="TALE_homeobox"/>
</dbReference>
<dbReference type="GO" id="GO:0005634">
    <property type="term" value="C:nucleus"/>
    <property type="evidence" value="ECO:0007669"/>
    <property type="project" value="UniProtKB-SubCell"/>
</dbReference>
<evidence type="ECO:0000313" key="9">
    <source>
        <dbReference type="EMBL" id="CAJ1869337.1"/>
    </source>
</evidence>
<keyword evidence="10" id="KW-1185">Reference proteome</keyword>
<proteinExistence type="inferred from homology"/>
<dbReference type="AlphaFoldDB" id="A0AA86V9W0"/>
<dbReference type="SMART" id="SM01256">
    <property type="entry name" value="KNOX2"/>
    <property type="match status" value="1"/>
</dbReference>
<evidence type="ECO:0000256" key="1">
    <source>
        <dbReference type="ARBA" id="ARBA00004123"/>
    </source>
</evidence>
<accession>A0AA86V9W0</accession>